<feature type="transmembrane region" description="Helical" evidence="1">
    <location>
        <begin position="87"/>
        <end position="104"/>
    </location>
</feature>
<dbReference type="OrthoDB" id="10012059at2"/>
<dbReference type="EMBL" id="FNTB01000001">
    <property type="protein sequence ID" value="SEB96968.1"/>
    <property type="molecule type" value="Genomic_DNA"/>
</dbReference>
<dbReference type="AlphaFoldDB" id="A0A1H4NQ35"/>
<accession>A0A1H4NQ35</accession>
<feature type="transmembrane region" description="Helical" evidence="1">
    <location>
        <begin position="30"/>
        <end position="51"/>
    </location>
</feature>
<name>A0A1H4NQ35_9FLAO</name>
<proteinExistence type="predicted"/>
<feature type="transmembrane region" description="Helical" evidence="1">
    <location>
        <begin position="125"/>
        <end position="144"/>
    </location>
</feature>
<feature type="transmembrane region" description="Helical" evidence="1">
    <location>
        <begin position="156"/>
        <end position="172"/>
    </location>
</feature>
<keyword evidence="1" id="KW-0472">Membrane</keyword>
<keyword evidence="1" id="KW-0812">Transmembrane</keyword>
<feature type="transmembrane region" description="Helical" evidence="1">
    <location>
        <begin position="179"/>
        <end position="198"/>
    </location>
</feature>
<organism evidence="2 3">
    <name type="scientific">Maribacter dokdonensis</name>
    <dbReference type="NCBI Taxonomy" id="320912"/>
    <lineage>
        <taxon>Bacteria</taxon>
        <taxon>Pseudomonadati</taxon>
        <taxon>Bacteroidota</taxon>
        <taxon>Flavobacteriia</taxon>
        <taxon>Flavobacteriales</taxon>
        <taxon>Flavobacteriaceae</taxon>
        <taxon>Maribacter</taxon>
    </lineage>
</organism>
<keyword evidence="1" id="KW-1133">Transmembrane helix</keyword>
<reference evidence="2 3" key="1">
    <citation type="submission" date="2016-10" db="EMBL/GenBank/DDBJ databases">
        <authorList>
            <person name="de Groot N.N."/>
        </authorList>
    </citation>
    <scope>NUCLEOTIDE SEQUENCE [LARGE SCALE GENOMIC DNA]</scope>
    <source>
        <strain evidence="2 3">MAR_2009_71</strain>
    </source>
</reference>
<evidence type="ECO:0000313" key="2">
    <source>
        <dbReference type="EMBL" id="SEB96968.1"/>
    </source>
</evidence>
<evidence type="ECO:0000313" key="3">
    <source>
        <dbReference type="Proteomes" id="UP000183038"/>
    </source>
</evidence>
<evidence type="ECO:0000256" key="1">
    <source>
        <dbReference type="SAM" id="Phobius"/>
    </source>
</evidence>
<dbReference type="Proteomes" id="UP000183038">
    <property type="component" value="Unassembled WGS sequence"/>
</dbReference>
<dbReference type="RefSeq" id="WP_074672389.1">
    <property type="nucleotide sequence ID" value="NZ_FNTB01000001.1"/>
</dbReference>
<protein>
    <submittedName>
        <fullName evidence="2">Uncharacterized protein</fullName>
    </submittedName>
</protein>
<gene>
    <name evidence="2" type="ORF">SAMN05192540_2017</name>
</gene>
<sequence length="269" mass="30747">MRNKKLESNRVSRIKHSVSSTKETKGAFDLQTFVAFLAKLIPIITLIAVIASSVKLAIFYDVFGIKIVDFIGVTEYLPLFIDELHGLLKIFGGIFIGVLIVKIFKVKPHPKQIYKARRESKSFRTVSILITVMYVIGVVLYLFFKFDTLSERLEPLGGVYIGFLMLLFIIKTSGDLNKVSSTIFISIVLSIPIVPLLIDGYTEAYTILDNRNKYEYKVIFENESIISNNEIHFLGRSENYIYFYNSTDKKAIIKTSNKFKEIQIIQKAK</sequence>